<comment type="caution">
    <text evidence="1">The sequence shown here is derived from an EMBL/GenBank/DDBJ whole genome shotgun (WGS) entry which is preliminary data.</text>
</comment>
<evidence type="ECO:0000313" key="2">
    <source>
        <dbReference type="Proteomes" id="UP001056978"/>
    </source>
</evidence>
<accession>A0ACB9Y3H9</accession>
<organism evidence="1 2">
    <name type="scientific">Plasmodium brasilianum</name>
    <dbReference type="NCBI Taxonomy" id="5824"/>
    <lineage>
        <taxon>Eukaryota</taxon>
        <taxon>Sar</taxon>
        <taxon>Alveolata</taxon>
        <taxon>Apicomplexa</taxon>
        <taxon>Aconoidasida</taxon>
        <taxon>Haemosporida</taxon>
        <taxon>Plasmodiidae</taxon>
        <taxon>Plasmodium</taxon>
        <taxon>Plasmodium (Plasmodium)</taxon>
    </lineage>
</organism>
<protein>
    <submittedName>
        <fullName evidence="1">Uncharacterized protein</fullName>
    </submittedName>
</protein>
<dbReference type="Proteomes" id="UP001056978">
    <property type="component" value="Chromosome 13"/>
</dbReference>
<reference evidence="1" key="1">
    <citation type="submission" date="2022-06" db="EMBL/GenBank/DDBJ databases">
        <title>The First Complete Genome of the Simian Malaria Parasite Plasmodium brasilianum.</title>
        <authorList>
            <person name="Bajic M."/>
            <person name="Ravishankar S."/>
        </authorList>
    </citation>
    <scope>NUCLEOTIDE SEQUENCE</scope>
    <source>
        <strain evidence="1">Bolivian I</strain>
    </source>
</reference>
<dbReference type="EMBL" id="CM043781">
    <property type="protein sequence ID" value="KAI4835985.1"/>
    <property type="molecule type" value="Genomic_DNA"/>
</dbReference>
<evidence type="ECO:0000313" key="1">
    <source>
        <dbReference type="EMBL" id="KAI4835985.1"/>
    </source>
</evidence>
<sequence length="422" mass="48270">MECSKHKGEKAIVFSKKARLTIFGFCFKFAMYLIFTPLNPFWRLKIIRKPRKGYSPTGTLLFFNHLSSLDPWVAAASTLWWCTKFVFKSSLFKIPMGGLILYLAGDIPIYFTQGKGGWEVKPGGVEDIMKKCKKYKDLNISTVVFPEGTRSLNGQLQLFKSGFFRYAIENNCEILPCAIHGTNNMWPVKGKMLDIGTAYVSFGEPFYSTENMTVDELKEKTRNAIFELIKDFPDYDPERDTLSTEITRIRGHENIDQSENDEKGESIGKNNSRSEVNKLVKRSSCVICKPFAAIDSFFEKLLYGKFSYTYEYRKCTDPIGKKSLKHSSRINKALTFTIPGIFTFMGILLLFLVHTYLRNSLFVKLLGDNYEIWGETFINFVRNKGGSFVLLLYAILSILIVIYTLVNFLKYTIKVGGNEVIS</sequence>
<proteinExistence type="predicted"/>
<name>A0ACB9Y3H9_PLABR</name>
<keyword evidence="2" id="KW-1185">Reference proteome</keyword>
<gene>
    <name evidence="1" type="ORF">MKS88_005204</name>
</gene>